<evidence type="ECO:0000256" key="8">
    <source>
        <dbReference type="ARBA" id="ARBA00033354"/>
    </source>
</evidence>
<comment type="catalytic activity">
    <reaction evidence="10">
        <text>2 cob(II)alamin + reduced [electron-transfer flavoprotein] + 2 ATP = 2 adenosylcob(III)alamin + 2 triphosphate + oxidized [electron-transfer flavoprotein] + 3 H(+)</text>
        <dbReference type="Rhea" id="RHEA:28671"/>
        <dbReference type="Rhea" id="RHEA-COMP:10685"/>
        <dbReference type="Rhea" id="RHEA-COMP:10686"/>
        <dbReference type="ChEBI" id="CHEBI:15378"/>
        <dbReference type="ChEBI" id="CHEBI:16304"/>
        <dbReference type="ChEBI" id="CHEBI:18036"/>
        <dbReference type="ChEBI" id="CHEBI:18408"/>
        <dbReference type="ChEBI" id="CHEBI:30616"/>
        <dbReference type="ChEBI" id="CHEBI:57692"/>
        <dbReference type="ChEBI" id="CHEBI:58307"/>
        <dbReference type="EC" id="2.5.1.17"/>
    </reaction>
</comment>
<dbReference type="GO" id="GO:0008817">
    <property type="term" value="F:corrinoid adenosyltransferase activity"/>
    <property type="evidence" value="ECO:0007669"/>
    <property type="project" value="UniProtKB-EC"/>
</dbReference>
<evidence type="ECO:0000313" key="13">
    <source>
        <dbReference type="Proteomes" id="UP000239406"/>
    </source>
</evidence>
<reference evidence="12 13" key="1">
    <citation type="submission" date="2018-02" db="EMBL/GenBank/DDBJ databases">
        <title>Reclassifiation of [Polyangium] brachysporum DSM 7029 as Guopingzhaonella breviflexa gen. nov., sp. nov., a member of the family Comamonadaceae.</title>
        <authorList>
            <person name="Tang B."/>
        </authorList>
    </citation>
    <scope>NUCLEOTIDE SEQUENCE [LARGE SCALE GENOMIC DNA]</scope>
    <source>
        <strain evidence="12 13">DSM 15344</strain>
    </source>
</reference>
<keyword evidence="12" id="KW-0808">Transferase</keyword>
<dbReference type="GO" id="GO:0005524">
    <property type="term" value="F:ATP binding"/>
    <property type="evidence" value="ECO:0007669"/>
    <property type="project" value="InterPro"/>
</dbReference>
<comment type="pathway">
    <text evidence="1">Cofactor biosynthesis; adenosylcobalamin biosynthesis; adenosylcobalamin from cob(II)yrinate a,c-diamide: step 2/7.</text>
</comment>
<comment type="catalytic activity">
    <reaction evidence="9">
        <text>2 cob(II)yrinate a,c diamide + reduced [electron-transfer flavoprotein] + 2 ATP = 2 adenosylcob(III)yrinate a,c-diamide + 2 triphosphate + oxidized [electron-transfer flavoprotein] + 3 H(+)</text>
        <dbReference type="Rhea" id="RHEA:11528"/>
        <dbReference type="Rhea" id="RHEA-COMP:10685"/>
        <dbReference type="Rhea" id="RHEA-COMP:10686"/>
        <dbReference type="ChEBI" id="CHEBI:15378"/>
        <dbReference type="ChEBI" id="CHEBI:18036"/>
        <dbReference type="ChEBI" id="CHEBI:30616"/>
        <dbReference type="ChEBI" id="CHEBI:57692"/>
        <dbReference type="ChEBI" id="CHEBI:58307"/>
        <dbReference type="ChEBI" id="CHEBI:58503"/>
        <dbReference type="ChEBI" id="CHEBI:58537"/>
        <dbReference type="EC" id="2.5.1.17"/>
    </reaction>
</comment>
<dbReference type="SUPFAM" id="SSF52540">
    <property type="entry name" value="P-loop containing nucleoside triphosphate hydrolases"/>
    <property type="match status" value="1"/>
</dbReference>
<dbReference type="UniPathway" id="UPA00148">
    <property type="reaction ID" value="UER00233"/>
</dbReference>
<evidence type="ECO:0000256" key="7">
    <source>
        <dbReference type="ARBA" id="ARBA00033334"/>
    </source>
</evidence>
<evidence type="ECO:0000256" key="5">
    <source>
        <dbReference type="ARBA" id="ARBA00024929"/>
    </source>
</evidence>
<feature type="compositionally biased region" description="Basic and acidic residues" evidence="11">
    <location>
        <begin position="1"/>
        <end position="10"/>
    </location>
</feature>
<evidence type="ECO:0000256" key="2">
    <source>
        <dbReference type="ARBA" id="ARBA00007487"/>
    </source>
</evidence>
<proteinExistence type="inferred from homology"/>
<dbReference type="InterPro" id="IPR003724">
    <property type="entry name" value="CblAdoTrfase_CobA"/>
</dbReference>
<keyword evidence="4" id="KW-0627">Porphyrin biosynthesis</keyword>
<feature type="region of interest" description="Disordered" evidence="11">
    <location>
        <begin position="1"/>
        <end position="42"/>
    </location>
</feature>
<gene>
    <name evidence="12" type="ORF">C1702_05260</name>
</gene>
<evidence type="ECO:0000256" key="3">
    <source>
        <dbReference type="ARBA" id="ARBA00012454"/>
    </source>
</evidence>
<dbReference type="Pfam" id="PF02572">
    <property type="entry name" value="CobA_CobO_BtuR"/>
    <property type="match status" value="1"/>
</dbReference>
<dbReference type="EMBL" id="PSNY01000005">
    <property type="protein sequence ID" value="PPE70556.1"/>
    <property type="molecule type" value="Genomic_DNA"/>
</dbReference>
<keyword evidence="13" id="KW-1185">Reference proteome</keyword>
<comment type="caution">
    <text evidence="12">The sequence shown here is derived from an EMBL/GenBank/DDBJ whole genome shotgun (WGS) entry which is preliminary data.</text>
</comment>
<organism evidence="12 13">
    <name type="scientific">Caldimonas thermodepolymerans</name>
    <dbReference type="NCBI Taxonomy" id="215580"/>
    <lineage>
        <taxon>Bacteria</taxon>
        <taxon>Pseudomonadati</taxon>
        <taxon>Pseudomonadota</taxon>
        <taxon>Betaproteobacteria</taxon>
        <taxon>Burkholderiales</taxon>
        <taxon>Sphaerotilaceae</taxon>
        <taxon>Caldimonas</taxon>
    </lineage>
</organism>
<comment type="function">
    <text evidence="5">Required for both de novo synthesis of the corrin ring for the assimilation of exogenous corrinoids. Participates in the adenosylation of a variety of incomplete and complete corrinoids.</text>
</comment>
<evidence type="ECO:0000256" key="11">
    <source>
        <dbReference type="SAM" id="MobiDB-lite"/>
    </source>
</evidence>
<dbReference type="AlphaFoldDB" id="A0A2S5T6H1"/>
<evidence type="ECO:0000256" key="1">
    <source>
        <dbReference type="ARBA" id="ARBA00005121"/>
    </source>
</evidence>
<evidence type="ECO:0000256" key="6">
    <source>
        <dbReference type="ARBA" id="ARBA00031529"/>
    </source>
</evidence>
<dbReference type="InterPro" id="IPR027417">
    <property type="entry name" value="P-loop_NTPase"/>
</dbReference>
<evidence type="ECO:0000256" key="10">
    <source>
        <dbReference type="ARBA" id="ARBA00048692"/>
    </source>
</evidence>
<name>A0A2S5T6H1_9BURK</name>
<evidence type="ECO:0000256" key="4">
    <source>
        <dbReference type="ARBA" id="ARBA00023244"/>
    </source>
</evidence>
<comment type="similarity">
    <text evidence="2">Belongs to the Cob(I)alamin adenosyltransferase family.</text>
</comment>
<dbReference type="Gene3D" id="3.40.50.300">
    <property type="entry name" value="P-loop containing nucleotide triphosphate hydrolases"/>
    <property type="match status" value="1"/>
</dbReference>
<evidence type="ECO:0000313" key="12">
    <source>
        <dbReference type="EMBL" id="PPE70556.1"/>
    </source>
</evidence>
<evidence type="ECO:0000256" key="9">
    <source>
        <dbReference type="ARBA" id="ARBA00048555"/>
    </source>
</evidence>
<dbReference type="Proteomes" id="UP000239406">
    <property type="component" value="Unassembled WGS sequence"/>
</dbReference>
<dbReference type="EC" id="2.5.1.17" evidence="3"/>
<accession>A0A2S5T6H1</accession>
<protein>
    <recommendedName>
        <fullName evidence="3">corrinoid adenosyltransferase</fullName>
        <ecNumber evidence="3">2.5.1.17</ecNumber>
    </recommendedName>
    <alternativeName>
        <fullName evidence="6">Cob(II)alamin adenosyltransferase</fullName>
    </alternativeName>
    <alternativeName>
        <fullName evidence="8">Cob(II)yrinic acid a,c-diamide adenosyltransferase</fullName>
    </alternativeName>
    <alternativeName>
        <fullName evidence="7">Cobinamide/cobalamin adenosyltransferase</fullName>
    </alternativeName>
</protein>
<sequence length="211" mass="22435">MNSHLEHPALDGHPCPAPGDWHPAPPPAQPGKEAAAPARPGGRDCGVIVVNTGNGKGKSSSAYGMAVRALGHGMKVGIVQFTRAAQPTGEERFFRRFPQDLRLHVLGDGDAPQAPHAAQVRTAWEVARRMLRDPELGLVLLDEFTTALRAGLLGGQQAIVDLLARPERQHVVITGPDAPPALLAVAHTVTDMGRLKHAFLQGIRAQPGIEM</sequence>
<dbReference type="GO" id="GO:0006779">
    <property type="term" value="P:porphyrin-containing compound biosynthetic process"/>
    <property type="evidence" value="ECO:0007669"/>
    <property type="project" value="UniProtKB-KW"/>
</dbReference>
<dbReference type="PANTHER" id="PTHR46638:SF1">
    <property type="entry name" value="CORRINOID ADENOSYLTRANSFERASE"/>
    <property type="match status" value="1"/>
</dbReference>
<dbReference type="PANTHER" id="PTHR46638">
    <property type="entry name" value="CORRINOID ADENOSYLTRANSFERASE"/>
    <property type="match status" value="1"/>
</dbReference>
<dbReference type="GO" id="GO:0009236">
    <property type="term" value="P:cobalamin biosynthetic process"/>
    <property type="evidence" value="ECO:0007669"/>
    <property type="project" value="UniProtKB-UniPathway"/>
</dbReference>